<keyword evidence="1" id="KW-1133">Transmembrane helix</keyword>
<evidence type="ECO:0000256" key="1">
    <source>
        <dbReference type="SAM" id="Phobius"/>
    </source>
</evidence>
<evidence type="ECO:0008006" key="4">
    <source>
        <dbReference type="Google" id="ProtNLM"/>
    </source>
</evidence>
<feature type="transmembrane region" description="Helical" evidence="1">
    <location>
        <begin position="140"/>
        <end position="160"/>
    </location>
</feature>
<dbReference type="Proteomes" id="UP000640583">
    <property type="component" value="Unassembled WGS sequence"/>
</dbReference>
<keyword evidence="1" id="KW-0812">Transmembrane</keyword>
<keyword evidence="1" id="KW-0472">Membrane</keyword>
<comment type="caution">
    <text evidence="2">The sequence shown here is derived from an EMBL/GenBank/DDBJ whole genome shotgun (WGS) entry which is preliminary data.</text>
</comment>
<keyword evidence="3" id="KW-1185">Reference proteome</keyword>
<dbReference type="EMBL" id="JADCKQ010000007">
    <property type="protein sequence ID" value="MBI1494064.1"/>
    <property type="molecule type" value="Genomic_DNA"/>
</dbReference>
<dbReference type="AlphaFoldDB" id="A0A8J7LL55"/>
<feature type="transmembrane region" description="Helical" evidence="1">
    <location>
        <begin position="7"/>
        <end position="30"/>
    </location>
</feature>
<evidence type="ECO:0000313" key="2">
    <source>
        <dbReference type="EMBL" id="MBI1494064.1"/>
    </source>
</evidence>
<reference evidence="2" key="1">
    <citation type="submission" date="2020-10" db="EMBL/GenBank/DDBJ databases">
        <title>Paenihalocynthiibacter styelae gen. nov., sp. nov., isolated from stalked sea squirt Styela clava.</title>
        <authorList>
            <person name="Kim Y.-O."/>
            <person name="Yoon J.-H."/>
        </authorList>
    </citation>
    <scope>NUCLEOTIDE SEQUENCE</scope>
    <source>
        <strain evidence="2">MYP1-1</strain>
    </source>
</reference>
<feature type="transmembrane region" description="Helical" evidence="1">
    <location>
        <begin position="96"/>
        <end position="120"/>
    </location>
</feature>
<dbReference type="RefSeq" id="WP_228848865.1">
    <property type="nucleotide sequence ID" value="NZ_JADCKQ010000007.1"/>
</dbReference>
<accession>A0A8J7LL55</accession>
<evidence type="ECO:0000313" key="3">
    <source>
        <dbReference type="Proteomes" id="UP000640583"/>
    </source>
</evidence>
<gene>
    <name evidence="2" type="ORF">H1D41_10490</name>
</gene>
<protein>
    <recommendedName>
        <fullName evidence="4">DUF2975 domain-containing protein</fullName>
    </recommendedName>
</protein>
<name>A0A8J7LL55_9RHOB</name>
<feature type="transmembrane region" description="Helical" evidence="1">
    <location>
        <begin position="50"/>
        <end position="75"/>
    </location>
</feature>
<proteinExistence type="predicted"/>
<sequence>MALFARVVMIIVLALLVTLLVLTAFLVFVADDFSALFDLVDLDEDLPAPSLIVGGIGLLVMTCTIVCLARAFWAIHRIMQRAVQDDFLKLAYQLRVCAFSIIAFWGFIQILLGPVSYALIAHIPADIRPSVDYFPFELEAIYLVLALPLLVTASALRRAAEIEEENSQFL</sequence>
<organism evidence="2 3">
    <name type="scientific">Halocynthiibacter styelae</name>
    <dbReference type="NCBI Taxonomy" id="2761955"/>
    <lineage>
        <taxon>Bacteria</taxon>
        <taxon>Pseudomonadati</taxon>
        <taxon>Pseudomonadota</taxon>
        <taxon>Alphaproteobacteria</taxon>
        <taxon>Rhodobacterales</taxon>
        <taxon>Paracoccaceae</taxon>
        <taxon>Halocynthiibacter</taxon>
    </lineage>
</organism>